<sequence>MKFPTVPGRDAHGARLRLPDDLDGEQTLLIVSFHHRQRSLVGSWRQFAEELSDQFDHFAYYELVVGGRSGIMPPTANGGLSRTSATRRQHDNTVRVSVDKAAFRRRLGMVGEQTIYAFLLEDDYVVRREAGVLTPSAAEALEPLLESYRNAKHTPPASTGSAGESPG</sequence>
<comment type="caution">
    <text evidence="2">The sequence shown here is derived from an EMBL/GenBank/DDBJ whole genome shotgun (WGS) entry which is preliminary data.</text>
</comment>
<dbReference type="EMBL" id="JACKXD010000002">
    <property type="protein sequence ID" value="MBB6645664.1"/>
    <property type="molecule type" value="Genomic_DNA"/>
</dbReference>
<protein>
    <submittedName>
        <fullName evidence="2">Uncharacterized protein</fullName>
    </submittedName>
</protein>
<evidence type="ECO:0000256" key="1">
    <source>
        <dbReference type="SAM" id="MobiDB-lite"/>
    </source>
</evidence>
<dbReference type="Proteomes" id="UP000546257">
    <property type="component" value="Unassembled WGS sequence"/>
</dbReference>
<gene>
    <name evidence="2" type="ORF">H5V44_05040</name>
</gene>
<proteinExistence type="predicted"/>
<evidence type="ECO:0000313" key="3">
    <source>
        <dbReference type="Proteomes" id="UP000546257"/>
    </source>
</evidence>
<accession>A0A7J9SFC1</accession>
<name>A0A7J9SFC1_9EURY</name>
<dbReference type="RefSeq" id="WP_185192050.1">
    <property type="nucleotide sequence ID" value="NZ_JACKXD010000002.1"/>
</dbReference>
<organism evidence="2 3">
    <name type="scientific">Halobellus ruber</name>
    <dbReference type="NCBI Taxonomy" id="2761102"/>
    <lineage>
        <taxon>Archaea</taxon>
        <taxon>Methanobacteriati</taxon>
        <taxon>Methanobacteriota</taxon>
        <taxon>Stenosarchaea group</taxon>
        <taxon>Halobacteria</taxon>
        <taxon>Halobacteriales</taxon>
        <taxon>Haloferacaceae</taxon>
        <taxon>Halobellus</taxon>
    </lineage>
</organism>
<evidence type="ECO:0000313" key="2">
    <source>
        <dbReference type="EMBL" id="MBB6645664.1"/>
    </source>
</evidence>
<feature type="region of interest" description="Disordered" evidence="1">
    <location>
        <begin position="145"/>
        <end position="167"/>
    </location>
</feature>
<feature type="compositionally biased region" description="Polar residues" evidence="1">
    <location>
        <begin position="156"/>
        <end position="167"/>
    </location>
</feature>
<reference evidence="2 3" key="1">
    <citation type="submission" date="2020-08" db="EMBL/GenBank/DDBJ databases">
        <authorList>
            <person name="Seo M.-J."/>
        </authorList>
    </citation>
    <scope>NUCLEOTIDE SEQUENCE [LARGE SCALE GENOMIC DNA]</scope>
    <source>
        <strain evidence="2 3">MBLA0160</strain>
    </source>
</reference>
<keyword evidence="3" id="KW-1185">Reference proteome</keyword>
<dbReference type="AlphaFoldDB" id="A0A7J9SFC1"/>